<sequence length="357" mass="39305">MLLANTVLLSGLLVAVASAPVGLSPWENGTYVLSSSSNTLSLTISPKRSDYVPPEESSDDSMLDVESSEDEVEKDMVITEAIEQDLVRKGTNLLRWISQSATQATQDMQQQNNQVTSSQSQFSHYADLRANGWVVVDISNNDRFNWAQDLSIEQEVASLGFDTTYEVLLSTNKEIRNGPGKGFYGLERAAPGPAANLVVQRENYLGSGPADDRHEDHKYLHQTPNLQDPGQSDSTPQGERSYLAASTRLRYDGKALLGSPNGGSVAWFLINHKVVLGDKRVRSVTVFFDRETLKEEDSAYQHPTLPFEFEDVVRSDRQVSKWYVDAKGKVQKPPKKDPGGAGGSRQSARLKGQQAGQ</sequence>
<dbReference type="AlphaFoldDB" id="A0AAE0WTD4"/>
<comment type="caution">
    <text evidence="3">The sequence shown here is derived from an EMBL/GenBank/DDBJ whole genome shotgun (WGS) entry which is preliminary data.</text>
</comment>
<feature type="compositionally biased region" description="Acidic residues" evidence="1">
    <location>
        <begin position="56"/>
        <end position="70"/>
    </location>
</feature>
<feature type="region of interest" description="Disordered" evidence="1">
    <location>
        <begin position="324"/>
        <end position="357"/>
    </location>
</feature>
<dbReference type="Proteomes" id="UP001274830">
    <property type="component" value="Unassembled WGS sequence"/>
</dbReference>
<evidence type="ECO:0000256" key="2">
    <source>
        <dbReference type="SAM" id="SignalP"/>
    </source>
</evidence>
<name>A0AAE0WTD4_9PEZI</name>
<evidence type="ECO:0000313" key="4">
    <source>
        <dbReference type="Proteomes" id="UP001274830"/>
    </source>
</evidence>
<evidence type="ECO:0000256" key="1">
    <source>
        <dbReference type="SAM" id="MobiDB-lite"/>
    </source>
</evidence>
<evidence type="ECO:0000313" key="3">
    <source>
        <dbReference type="EMBL" id="KAK3677537.1"/>
    </source>
</evidence>
<organism evidence="3 4">
    <name type="scientific">Recurvomyces mirabilis</name>
    <dbReference type="NCBI Taxonomy" id="574656"/>
    <lineage>
        <taxon>Eukaryota</taxon>
        <taxon>Fungi</taxon>
        <taxon>Dikarya</taxon>
        <taxon>Ascomycota</taxon>
        <taxon>Pezizomycotina</taxon>
        <taxon>Dothideomycetes</taxon>
        <taxon>Dothideomycetidae</taxon>
        <taxon>Mycosphaerellales</taxon>
        <taxon>Teratosphaeriaceae</taxon>
        <taxon>Recurvomyces</taxon>
    </lineage>
</organism>
<protein>
    <submittedName>
        <fullName evidence="3">Uncharacterized protein</fullName>
    </submittedName>
</protein>
<feature type="chain" id="PRO_5042013983" evidence="2">
    <location>
        <begin position="19"/>
        <end position="357"/>
    </location>
</feature>
<reference evidence="3" key="1">
    <citation type="submission" date="2023-07" db="EMBL/GenBank/DDBJ databases">
        <title>Black Yeasts Isolated from many extreme environments.</title>
        <authorList>
            <person name="Coleine C."/>
            <person name="Stajich J.E."/>
            <person name="Selbmann L."/>
        </authorList>
    </citation>
    <scope>NUCLEOTIDE SEQUENCE</scope>
    <source>
        <strain evidence="3">CCFEE 5485</strain>
    </source>
</reference>
<gene>
    <name evidence="3" type="ORF">LTR78_002387</name>
</gene>
<feature type="compositionally biased region" description="Basic and acidic residues" evidence="1">
    <location>
        <begin position="324"/>
        <end position="338"/>
    </location>
</feature>
<keyword evidence="2" id="KW-0732">Signal</keyword>
<proteinExistence type="predicted"/>
<keyword evidence="4" id="KW-1185">Reference proteome</keyword>
<accession>A0AAE0WTD4</accession>
<feature type="signal peptide" evidence="2">
    <location>
        <begin position="1"/>
        <end position="18"/>
    </location>
</feature>
<dbReference type="EMBL" id="JAUTXT010000006">
    <property type="protein sequence ID" value="KAK3677537.1"/>
    <property type="molecule type" value="Genomic_DNA"/>
</dbReference>
<feature type="region of interest" description="Disordered" evidence="1">
    <location>
        <begin position="44"/>
        <end position="70"/>
    </location>
</feature>